<dbReference type="InterPro" id="IPR008963">
    <property type="entry name" value="Purple_acid_Pase-like_N"/>
</dbReference>
<gene>
    <name evidence="7" type="ORF">BI49514_01586</name>
</gene>
<dbReference type="Gene3D" id="3.60.21.10">
    <property type="match status" value="1"/>
</dbReference>
<dbReference type="Pfam" id="PF00149">
    <property type="entry name" value="Metallophos"/>
    <property type="match status" value="1"/>
</dbReference>
<feature type="signal peptide" evidence="4">
    <location>
        <begin position="1"/>
        <end position="31"/>
    </location>
</feature>
<evidence type="ECO:0000313" key="7">
    <source>
        <dbReference type="EMBL" id="SMX81827.1"/>
    </source>
</evidence>
<reference evidence="8" key="1">
    <citation type="submission" date="2017-03" db="EMBL/GenBank/DDBJ databases">
        <authorList>
            <person name="Monnet C."/>
        </authorList>
    </citation>
    <scope>NUCLEOTIDE SEQUENCE [LARGE SCALE GENOMIC DNA]</scope>
    <source>
        <strain evidence="8">ATCC 49514</strain>
    </source>
</reference>
<proteinExistence type="predicted"/>
<dbReference type="SUPFAM" id="SSF56300">
    <property type="entry name" value="Metallo-dependent phosphatases"/>
    <property type="match status" value="1"/>
</dbReference>
<evidence type="ECO:0000259" key="5">
    <source>
        <dbReference type="Pfam" id="PF00149"/>
    </source>
</evidence>
<organism evidence="7 8">
    <name type="scientific">Brevibacterium iodinum ATCC 49514</name>
    <dbReference type="NCBI Taxonomy" id="1255616"/>
    <lineage>
        <taxon>Bacteria</taxon>
        <taxon>Bacillati</taxon>
        <taxon>Actinomycetota</taxon>
        <taxon>Actinomycetes</taxon>
        <taxon>Micrococcales</taxon>
        <taxon>Brevibacteriaceae</taxon>
        <taxon>Brevibacterium</taxon>
    </lineage>
</organism>
<dbReference type="PANTHER" id="PTHR22953:SF153">
    <property type="entry name" value="PURPLE ACID PHOSPHATASE"/>
    <property type="match status" value="1"/>
</dbReference>
<dbReference type="InterPro" id="IPR029052">
    <property type="entry name" value="Metallo-depent_PP-like"/>
</dbReference>
<keyword evidence="8" id="KW-1185">Reference proteome</keyword>
<evidence type="ECO:0000256" key="1">
    <source>
        <dbReference type="ARBA" id="ARBA00022729"/>
    </source>
</evidence>
<keyword evidence="3" id="KW-0472">Membrane</keyword>
<dbReference type="AlphaFoldDB" id="A0A2H1J2V6"/>
<dbReference type="RefSeq" id="WP_145996191.1">
    <property type="nucleotide sequence ID" value="NZ_FXYX01000008.1"/>
</dbReference>
<evidence type="ECO:0000313" key="8">
    <source>
        <dbReference type="Proteomes" id="UP000234382"/>
    </source>
</evidence>
<feature type="chain" id="PRO_5013843450" evidence="4">
    <location>
        <begin position="32"/>
        <end position="680"/>
    </location>
</feature>
<dbReference type="GO" id="GO:0046872">
    <property type="term" value="F:metal ion binding"/>
    <property type="evidence" value="ECO:0007669"/>
    <property type="project" value="InterPro"/>
</dbReference>
<keyword evidence="1 4" id="KW-0732">Signal</keyword>
<dbReference type="Gene3D" id="2.60.40.380">
    <property type="entry name" value="Purple acid phosphatase-like, N-terminal"/>
    <property type="match status" value="1"/>
</dbReference>
<dbReference type="InterPro" id="IPR004843">
    <property type="entry name" value="Calcineurin-like_PHP"/>
</dbReference>
<evidence type="ECO:0000256" key="3">
    <source>
        <dbReference type="SAM" id="Phobius"/>
    </source>
</evidence>
<dbReference type="PANTHER" id="PTHR22953">
    <property type="entry name" value="ACID PHOSPHATASE RELATED"/>
    <property type="match status" value="1"/>
</dbReference>
<feature type="domain" description="Purple acid phosphatase N-terminal" evidence="6">
    <location>
        <begin position="76"/>
        <end position="168"/>
    </location>
</feature>
<dbReference type="SUPFAM" id="SSF49363">
    <property type="entry name" value="Purple acid phosphatase, N-terminal domain"/>
    <property type="match status" value="1"/>
</dbReference>
<feature type="compositionally biased region" description="Low complexity" evidence="2">
    <location>
        <begin position="494"/>
        <end position="540"/>
    </location>
</feature>
<feature type="compositionally biased region" description="Low complexity" evidence="2">
    <location>
        <begin position="567"/>
        <end position="635"/>
    </location>
</feature>
<evidence type="ECO:0000256" key="4">
    <source>
        <dbReference type="SAM" id="SignalP"/>
    </source>
</evidence>
<feature type="region of interest" description="Disordered" evidence="2">
    <location>
        <begin position="30"/>
        <end position="80"/>
    </location>
</feature>
<keyword evidence="3" id="KW-0812">Transmembrane</keyword>
<feature type="region of interest" description="Disordered" evidence="2">
    <location>
        <begin position="450"/>
        <end position="651"/>
    </location>
</feature>
<dbReference type="InterPro" id="IPR039331">
    <property type="entry name" value="PAPs-like"/>
</dbReference>
<dbReference type="Proteomes" id="UP000234382">
    <property type="component" value="Unassembled WGS sequence"/>
</dbReference>
<dbReference type="GO" id="GO:0003993">
    <property type="term" value="F:acid phosphatase activity"/>
    <property type="evidence" value="ECO:0007669"/>
    <property type="project" value="InterPro"/>
</dbReference>
<feature type="compositionally biased region" description="Acidic residues" evidence="2">
    <location>
        <begin position="483"/>
        <end position="493"/>
    </location>
</feature>
<evidence type="ECO:0000259" key="6">
    <source>
        <dbReference type="Pfam" id="PF16656"/>
    </source>
</evidence>
<protein>
    <submittedName>
        <fullName evidence="7">Purple acid Phosphatase, N-terminal domain</fullName>
    </submittedName>
</protein>
<accession>A0A2H1J2V6</accession>
<feature type="transmembrane region" description="Helical" evidence="3">
    <location>
        <begin position="650"/>
        <end position="670"/>
    </location>
</feature>
<feature type="compositionally biased region" description="Gly residues" evidence="2">
    <location>
        <begin position="636"/>
        <end position="650"/>
    </location>
</feature>
<feature type="compositionally biased region" description="Polar residues" evidence="2">
    <location>
        <begin position="40"/>
        <end position="53"/>
    </location>
</feature>
<keyword evidence="3" id="KW-1133">Transmembrane helix</keyword>
<dbReference type="EMBL" id="FXYX01000008">
    <property type="protein sequence ID" value="SMX81827.1"/>
    <property type="molecule type" value="Genomic_DNA"/>
</dbReference>
<sequence>MNTHRLKRPLSALSAATLLAALVAAPVPVRAEPSLGSGGSTATQGTNADSAQAPSPDRTDSPAEADAGSEAITDPVLQVGADSTARNLSWMSESAGGGEVRWAPASELDGGKLPADADKAETTDSGLATDLKRHFNHASMTDLKPGTDYAYQVGSEEDGYTEVEQFATGSAGGDDEFLVFGDPQVGAGGGDPDDAAGWDRTLSSAAATADDPSFIYSLGDQVNSAGNQEQYAQYLAPEATRTIPQATTIGNHDVSSKAYEQHFNRPNVSQDHGGGGVITSGGDYWFIEDGVLFLNINSNSPDMDAHAEFIDEVVAEHGDQARWTVLGFHHSIYSTATHWSDLDVKRLRKAIPPVAARNDIDLVVSGHDHIYNRTFLMDGEGKPVEGSEAGAEEEKEDGQTLYLTLTSSSGSKFYDYVPGLGWEGKSVHNDVPAFTRVRVSDEALRATTYEVPAGGAPADGQRAEAQAVSEQIDDVELRRAEAEEPAPDDDAEADAGSGAGAEADAAADGSDAESDAGAGAGAEADGPDAGSEAGAGVEADGAGEDADAGAAGAGADGSESDSDGSDDGAVSADTDGGTNATGSNADADAAGANDDGNGTDSGTADAGTADSGAEASGTEANAAGTGDDSDSSGTASAGGGGDLPRTGGGFALPLAVGAGALALGATLLVVSRRRRGAGLS</sequence>
<dbReference type="InterPro" id="IPR015914">
    <property type="entry name" value="PAPs_N"/>
</dbReference>
<dbReference type="Pfam" id="PF16656">
    <property type="entry name" value="Pur_ac_phosph_N"/>
    <property type="match status" value="1"/>
</dbReference>
<feature type="domain" description="Calcineurin-like phosphoesterase" evidence="5">
    <location>
        <begin position="177"/>
        <end position="371"/>
    </location>
</feature>
<name>A0A2H1J2V6_9MICO</name>
<evidence type="ECO:0000256" key="2">
    <source>
        <dbReference type="SAM" id="MobiDB-lite"/>
    </source>
</evidence>